<evidence type="ECO:0000313" key="2">
    <source>
        <dbReference type="Proteomes" id="UP000245207"/>
    </source>
</evidence>
<dbReference type="InterPro" id="IPR036291">
    <property type="entry name" value="NAD(P)-bd_dom_sf"/>
</dbReference>
<dbReference type="STRING" id="35608.A0A2U1MC86"/>
<protein>
    <submittedName>
        <fullName evidence="1">NAD(P)-binding Rossmann-fold superfamily protein</fullName>
    </submittedName>
</protein>
<organism evidence="1 2">
    <name type="scientific">Artemisia annua</name>
    <name type="common">Sweet wormwood</name>
    <dbReference type="NCBI Taxonomy" id="35608"/>
    <lineage>
        <taxon>Eukaryota</taxon>
        <taxon>Viridiplantae</taxon>
        <taxon>Streptophyta</taxon>
        <taxon>Embryophyta</taxon>
        <taxon>Tracheophyta</taxon>
        <taxon>Spermatophyta</taxon>
        <taxon>Magnoliopsida</taxon>
        <taxon>eudicotyledons</taxon>
        <taxon>Gunneridae</taxon>
        <taxon>Pentapetalae</taxon>
        <taxon>asterids</taxon>
        <taxon>campanulids</taxon>
        <taxon>Asterales</taxon>
        <taxon>Asteraceae</taxon>
        <taxon>Asteroideae</taxon>
        <taxon>Anthemideae</taxon>
        <taxon>Artemisiinae</taxon>
        <taxon>Artemisia</taxon>
    </lineage>
</organism>
<keyword evidence="2" id="KW-1185">Reference proteome</keyword>
<gene>
    <name evidence="1" type="ORF">CTI12_AA395240</name>
</gene>
<evidence type="ECO:0000313" key="1">
    <source>
        <dbReference type="EMBL" id="PWA58870.1"/>
    </source>
</evidence>
<dbReference type="Gene3D" id="3.40.50.720">
    <property type="entry name" value="NAD(P)-binding Rossmann-like Domain"/>
    <property type="match status" value="1"/>
</dbReference>
<sequence>MSSQGLTQTNTVNYSSGPAFLASLIFSPVDFNNSEMWFAETIAVVTGANRKIGFETTHKLATQGITIILISREVAVGEESSKVSIDSCAPAMHQLYGVSYAPAGSVPKGIPQCLLRPNTWSPGAYKNQTIIRESYEHVETLIFNPLAIDRIVIILYQPHAIGNPS</sequence>
<accession>A0A2U1MC86</accession>
<name>A0A2U1MC86_ARTAN</name>
<dbReference type="SUPFAM" id="SSF51735">
    <property type="entry name" value="NAD(P)-binding Rossmann-fold domains"/>
    <property type="match status" value="1"/>
</dbReference>
<proteinExistence type="predicted"/>
<dbReference type="EMBL" id="PKPP01005775">
    <property type="protein sequence ID" value="PWA58870.1"/>
    <property type="molecule type" value="Genomic_DNA"/>
</dbReference>
<reference evidence="1 2" key="1">
    <citation type="journal article" date="2018" name="Mol. Plant">
        <title>The genome of Artemisia annua provides insight into the evolution of Asteraceae family and artemisinin biosynthesis.</title>
        <authorList>
            <person name="Shen Q."/>
            <person name="Zhang L."/>
            <person name="Liao Z."/>
            <person name="Wang S."/>
            <person name="Yan T."/>
            <person name="Shi P."/>
            <person name="Liu M."/>
            <person name="Fu X."/>
            <person name="Pan Q."/>
            <person name="Wang Y."/>
            <person name="Lv Z."/>
            <person name="Lu X."/>
            <person name="Zhang F."/>
            <person name="Jiang W."/>
            <person name="Ma Y."/>
            <person name="Chen M."/>
            <person name="Hao X."/>
            <person name="Li L."/>
            <person name="Tang Y."/>
            <person name="Lv G."/>
            <person name="Zhou Y."/>
            <person name="Sun X."/>
            <person name="Brodelius P.E."/>
            <person name="Rose J.K.C."/>
            <person name="Tang K."/>
        </authorList>
    </citation>
    <scope>NUCLEOTIDE SEQUENCE [LARGE SCALE GENOMIC DNA]</scope>
    <source>
        <strain evidence="2">cv. Huhao1</strain>
        <tissue evidence="1">Leaf</tissue>
    </source>
</reference>
<comment type="caution">
    <text evidence="1">The sequence shown here is derived from an EMBL/GenBank/DDBJ whole genome shotgun (WGS) entry which is preliminary data.</text>
</comment>
<dbReference type="Proteomes" id="UP000245207">
    <property type="component" value="Unassembled WGS sequence"/>
</dbReference>
<dbReference type="OrthoDB" id="1933717at2759"/>
<dbReference type="AlphaFoldDB" id="A0A2U1MC86"/>